<feature type="domain" description="C-type lectin" evidence="20">
    <location>
        <begin position="1242"/>
        <end position="1359"/>
    </location>
</feature>
<dbReference type="InterPro" id="IPR016187">
    <property type="entry name" value="CTDL_fold"/>
</dbReference>
<dbReference type="FunFam" id="2.10.10.10:FF:000001">
    <property type="entry name" value="Fibronectin 1a isoform 1"/>
    <property type="match status" value="1"/>
</dbReference>
<keyword evidence="8" id="KW-0677">Repeat</keyword>
<feature type="domain" description="C-type lectin" evidence="20">
    <location>
        <begin position="228"/>
        <end position="344"/>
    </location>
</feature>
<feature type="disulfide bond" evidence="17">
    <location>
        <begin position="171"/>
        <end position="197"/>
    </location>
</feature>
<evidence type="ECO:0000256" key="3">
    <source>
        <dbReference type="ARBA" id="ARBA00022475"/>
    </source>
</evidence>
<dbReference type="FunFam" id="3.10.100.10:FF:000031">
    <property type="entry name" value="macrophage mannose receptor 1"/>
    <property type="match status" value="1"/>
</dbReference>
<dbReference type="Gene3D" id="2.80.10.50">
    <property type="match status" value="1"/>
</dbReference>
<dbReference type="Pfam" id="PF00040">
    <property type="entry name" value="fn2"/>
    <property type="match status" value="1"/>
</dbReference>
<evidence type="ECO:0000256" key="8">
    <source>
        <dbReference type="ARBA" id="ARBA00022737"/>
    </source>
</evidence>
<dbReference type="Pfam" id="PF24562">
    <property type="entry name" value="CysR_MRC2_N"/>
    <property type="match status" value="1"/>
</dbReference>
<dbReference type="PROSITE" id="PS00023">
    <property type="entry name" value="FN2_1"/>
    <property type="match status" value="1"/>
</dbReference>
<dbReference type="Gene3D" id="2.10.10.10">
    <property type="entry name" value="Fibronectin, type II, collagen-binding"/>
    <property type="match status" value="1"/>
</dbReference>
<dbReference type="InterPro" id="IPR000772">
    <property type="entry name" value="Ricin_B_lectin"/>
</dbReference>
<dbReference type="FunFam" id="3.10.100.10:FF:000025">
    <property type="entry name" value="Mannose receptor C-type 1"/>
    <property type="match status" value="1"/>
</dbReference>
<feature type="disulfide bond" evidence="17">
    <location>
        <begin position="185"/>
        <end position="212"/>
    </location>
</feature>
<reference evidence="23" key="1">
    <citation type="submission" date="2025-08" db="UniProtKB">
        <authorList>
            <consortium name="RefSeq"/>
        </authorList>
    </citation>
    <scope>IDENTIFICATION</scope>
</reference>
<dbReference type="FunFam" id="3.10.100.10:FF:000027">
    <property type="entry name" value="Mannose receptor, C type 1"/>
    <property type="match status" value="1"/>
</dbReference>
<feature type="domain" description="C-type lectin" evidence="20">
    <location>
        <begin position="1102"/>
        <end position="1213"/>
    </location>
</feature>
<keyword evidence="4" id="KW-0254">Endocytosis</keyword>
<keyword evidence="12 18" id="KW-0472">Membrane</keyword>
<dbReference type="PROSITE" id="PS00615">
    <property type="entry name" value="C_TYPE_LECTIN_1"/>
    <property type="match status" value="5"/>
</dbReference>
<feature type="chain" id="PRO_5010571546" description="Macrophage mannose receptor 1" evidence="19">
    <location>
        <begin position="19"/>
        <end position="1463"/>
    </location>
</feature>
<evidence type="ECO:0000256" key="1">
    <source>
        <dbReference type="ARBA" id="ARBA00004251"/>
    </source>
</evidence>
<dbReference type="PROSITE" id="PS50231">
    <property type="entry name" value="RICIN_B_LECTIN"/>
    <property type="match status" value="1"/>
</dbReference>
<gene>
    <name evidence="23" type="primary">LOC102382687</name>
</gene>
<name>A0A1U8DK34_ALLSI</name>
<keyword evidence="14" id="KW-0675">Receptor</keyword>
<dbReference type="Proteomes" id="UP000189705">
    <property type="component" value="Unplaced"/>
</dbReference>
<dbReference type="SUPFAM" id="SSF50370">
    <property type="entry name" value="Ricin B-like lectins"/>
    <property type="match status" value="1"/>
</dbReference>
<evidence type="ECO:0000256" key="18">
    <source>
        <dbReference type="SAM" id="Phobius"/>
    </source>
</evidence>
<dbReference type="InterPro" id="IPR035992">
    <property type="entry name" value="Ricin_B-like_lectins"/>
</dbReference>
<feature type="domain" description="C-type lectin" evidence="20">
    <location>
        <begin position="952"/>
        <end position="1081"/>
    </location>
</feature>
<dbReference type="SMART" id="SM00059">
    <property type="entry name" value="FN2"/>
    <property type="match status" value="1"/>
</dbReference>
<dbReference type="GO" id="GO:0010008">
    <property type="term" value="C:endosome membrane"/>
    <property type="evidence" value="ECO:0007669"/>
    <property type="project" value="UniProtKB-SubCell"/>
</dbReference>
<evidence type="ECO:0000256" key="5">
    <source>
        <dbReference type="ARBA" id="ARBA00022692"/>
    </source>
</evidence>
<evidence type="ECO:0000256" key="6">
    <source>
        <dbReference type="ARBA" id="ARBA00022729"/>
    </source>
</evidence>
<evidence type="ECO:0000313" key="23">
    <source>
        <dbReference type="RefSeq" id="XP_014381577.1"/>
    </source>
</evidence>
<dbReference type="InterPro" id="IPR050111">
    <property type="entry name" value="C-type_lectin/snaclec_domain"/>
</dbReference>
<dbReference type="OrthoDB" id="6356110at2759"/>
<evidence type="ECO:0000259" key="20">
    <source>
        <dbReference type="PROSITE" id="PS50041"/>
    </source>
</evidence>
<feature type="domain" description="C-type lectin" evidence="20">
    <location>
        <begin position="514"/>
        <end position="629"/>
    </location>
</feature>
<feature type="domain" description="C-type lectin" evidence="20">
    <location>
        <begin position="372"/>
        <end position="489"/>
    </location>
</feature>
<evidence type="ECO:0000256" key="10">
    <source>
        <dbReference type="ARBA" id="ARBA00022837"/>
    </source>
</evidence>
<dbReference type="GO" id="GO:0005537">
    <property type="term" value="F:D-mannose binding"/>
    <property type="evidence" value="ECO:0007669"/>
    <property type="project" value="UniProtKB-ARBA"/>
</dbReference>
<dbReference type="CDD" id="cd23407">
    <property type="entry name" value="beta-trefoil_Ricin_MRC1"/>
    <property type="match status" value="1"/>
</dbReference>
<dbReference type="InterPro" id="IPR036943">
    <property type="entry name" value="FN_type2_sf"/>
</dbReference>
<dbReference type="Gene3D" id="3.10.100.10">
    <property type="entry name" value="Mannose-Binding Protein A, subunit A"/>
    <property type="match status" value="8"/>
</dbReference>
<evidence type="ECO:0000259" key="21">
    <source>
        <dbReference type="PROSITE" id="PS51092"/>
    </source>
</evidence>
<dbReference type="FunFam" id="3.10.100.10:FF:000022">
    <property type="entry name" value="Mannose receptor C-type 1"/>
    <property type="match status" value="1"/>
</dbReference>
<dbReference type="RefSeq" id="XP_014381577.1">
    <property type="nucleotide sequence ID" value="XM_014526091.2"/>
</dbReference>
<dbReference type="PROSITE" id="PS50041">
    <property type="entry name" value="C_TYPE_LECTIN_2"/>
    <property type="match status" value="8"/>
</dbReference>
<dbReference type="eggNOG" id="KOG4297">
    <property type="taxonomic scope" value="Eukaryota"/>
</dbReference>
<dbReference type="GO" id="GO:0005886">
    <property type="term" value="C:plasma membrane"/>
    <property type="evidence" value="ECO:0007669"/>
    <property type="project" value="UniProtKB-SubCell"/>
</dbReference>
<dbReference type="SUPFAM" id="SSF56436">
    <property type="entry name" value="C-type lectin-like"/>
    <property type="match status" value="8"/>
</dbReference>
<feature type="transmembrane region" description="Helical" evidence="18">
    <location>
        <begin position="1396"/>
        <end position="1418"/>
    </location>
</feature>
<dbReference type="PROSITE" id="PS51092">
    <property type="entry name" value="FN2_2"/>
    <property type="match status" value="1"/>
</dbReference>
<keyword evidence="10" id="KW-0106">Calcium</keyword>
<dbReference type="FunFam" id="3.10.100.10:FF:000014">
    <property type="entry name" value="Macrophage mannose receptor 1"/>
    <property type="match status" value="1"/>
</dbReference>
<dbReference type="CDD" id="cd00037">
    <property type="entry name" value="CLECT"/>
    <property type="match status" value="8"/>
</dbReference>
<keyword evidence="5 18" id="KW-0812">Transmembrane</keyword>
<dbReference type="KEGG" id="asn:102382687"/>
<dbReference type="SMART" id="SM00458">
    <property type="entry name" value="RICIN"/>
    <property type="match status" value="1"/>
</dbReference>
<keyword evidence="15" id="KW-0325">Glycoprotein</keyword>
<dbReference type="Pfam" id="PF00059">
    <property type="entry name" value="Lectin_C"/>
    <property type="match status" value="8"/>
</dbReference>
<dbReference type="SMART" id="SM00034">
    <property type="entry name" value="CLECT"/>
    <property type="match status" value="8"/>
</dbReference>
<sequence>MPAASLLLLLLGLGLVPAALPLLDTSTFLIYNEDHKRCVLAQSSSSVITAPCNQENESQKFRWVSDYHLMSMTLKLCLGVPSKKDWVRITLYPCDKTSKLQKWECRNETLFAIQGEDLFFNYGNKQEKNIMLYKGSGLWSRWKIYGTTDDLCSRGYEDLFSLLGNANGAPCVFPFKFNSQWYAECTDVGRSDGWLWCGTTSDFDVDKMYGFCPLKFSGSDTLWNIDPLTGAHYQINSQSALTWHQARKSCHQQNAELLSITELHEQTYLAGLTGRLSAALWFGLNSLNFNSGWQWSGGSPFRYLNWVPGSPSPEPGKICAALNPAKGAKWENQECNQKLGYICKRGNATLESFIIPSETDMPITCPTQWMSYAGHCYLIHKDFKIWKDALTFCRKEDGDLASIHNVEEYSFIVSQLGYQPKDELWIGLNDNKVQMYFEWSDGSPVTYTKWLRGEPTHANNRQEDCVVMKGKDGYWADHACEKKLGYICKRKPLGEAPKEEEIVEEGCQRGWKRHGFYCYLIGSTFASFPEANQTCGRNQANLASVEDRYEQAYLTSLIGLRPEKYFWIGLSDIQEKGTFKWTSGESVLFTHWNSEMPGRKPGCVAMRTGIAGGLWDVIKCEEKAKFLCKQWAEGVTPPPVPTTTPVPTCPGGWDSNNRISFCFKPYSREQKKTWFESRDFCRAIGGDLATVNGKEEQYAIWRSIANSGLYHQNFWIGLFYLNPDDGFSWSDGFPVRYENWAFGEPNNYQGVELCVELTGDSSMLWNDRHCDYLHAWICQIKKGATVKPEPTESPAPKYKVTSDGWIINKDKQYYFSTDSVPMEKGREFCKKNFGDLAVIDDETERKFLWRYILKNGKEDAYFIGLQLSVDQRASWMDGTPVTFLAWAPHEPNFANNDENCVVMYKNLGFWNDINCGYPNPYVCERHNSSINVTVPPTTLYPMAGCQENWLLYKNKCYRMFGSKEDERKSWHAARKACMDLGGNLATIPHGEVQAFLIFHLKDSVTDTWIGLNDINHELRFLWTDGTGVYYTNWANGFPSGQLDLYSYDSQADCVVMRNKPIKEAGKWVDESCDNNRGYICQINTDPKLFPSPTSLPPKFVLFGNSSYSLIHSPMKWEDARKFCRSDLSDLASILDPYSHSYLWLQILKYGQRIWIGLNSNMTEGHYEWIDNWKMKYTKWAEGEPKQKIACVYLDLDGAWKTGFCNESYFFVCKRSNVKAPTDPPQLPGTCPETEERRSWIPFRGHCYYFESSLTRNWAQASLECLRLGAALVSVEDSAEVDFLAHNIEPLERKSSTFWTGMYRNVDGQWLWLDNTAVDFVNWNVGEPSSQQNEHCVEMYANSGLWNNIYCSSYKGYICKRSKIVEMKATEKPPDQKAVKKENDMRNEVHAPSHNSAGIVAIVVILILLGAGLAGYFFYRKRNNHLSTNDSFENNLYFNSETVPGTSDTKDLVTNIEQNEHVAL</sequence>
<dbReference type="GO" id="GO:0006897">
    <property type="term" value="P:endocytosis"/>
    <property type="evidence" value="ECO:0007669"/>
    <property type="project" value="UniProtKB-KW"/>
</dbReference>
<keyword evidence="7" id="KW-0430">Lectin</keyword>
<evidence type="ECO:0000256" key="4">
    <source>
        <dbReference type="ARBA" id="ARBA00022583"/>
    </source>
</evidence>
<dbReference type="FunFam" id="3.10.100.10:FF:000016">
    <property type="entry name" value="macrophage mannose receptor 1"/>
    <property type="match status" value="1"/>
</dbReference>
<evidence type="ECO:0000256" key="16">
    <source>
        <dbReference type="ARBA" id="ARBA00071860"/>
    </source>
</evidence>
<keyword evidence="9" id="KW-0967">Endosome</keyword>
<evidence type="ECO:0000256" key="14">
    <source>
        <dbReference type="ARBA" id="ARBA00023170"/>
    </source>
</evidence>
<evidence type="ECO:0000256" key="9">
    <source>
        <dbReference type="ARBA" id="ARBA00022753"/>
    </source>
</evidence>
<comment type="subcellular location">
    <subcellularLocation>
        <location evidence="1">Cell membrane</location>
        <topology evidence="1">Single-pass type I membrane protein</topology>
    </subcellularLocation>
    <subcellularLocation>
        <location evidence="2">Endosome membrane</location>
        <topology evidence="2">Single-pass type I membrane protein</topology>
    </subcellularLocation>
</comment>
<evidence type="ECO:0000313" key="22">
    <source>
        <dbReference type="Proteomes" id="UP000189705"/>
    </source>
</evidence>
<evidence type="ECO:0000256" key="17">
    <source>
        <dbReference type="PROSITE-ProRule" id="PRU00479"/>
    </source>
</evidence>
<dbReference type="GO" id="GO:0031012">
    <property type="term" value="C:extracellular matrix"/>
    <property type="evidence" value="ECO:0007669"/>
    <property type="project" value="UniProtKB-ARBA"/>
</dbReference>
<feature type="domain" description="C-type lectin" evidence="20">
    <location>
        <begin position="658"/>
        <end position="779"/>
    </location>
</feature>
<feature type="domain" description="C-type lectin" evidence="20">
    <location>
        <begin position="808"/>
        <end position="924"/>
    </location>
</feature>
<dbReference type="FunFam" id="2.80.10.50:FF:000032">
    <property type="entry name" value="macrophage mannose receptor 1"/>
    <property type="match status" value="1"/>
</dbReference>
<evidence type="ECO:0000256" key="7">
    <source>
        <dbReference type="ARBA" id="ARBA00022734"/>
    </source>
</evidence>
<dbReference type="CDD" id="cd00062">
    <property type="entry name" value="FN2"/>
    <property type="match status" value="1"/>
</dbReference>
<keyword evidence="3" id="KW-1003">Cell membrane</keyword>
<dbReference type="GeneID" id="102382687"/>
<dbReference type="PRINTS" id="PR00013">
    <property type="entry name" value="FNTYPEII"/>
</dbReference>
<organism evidence="22 23">
    <name type="scientific">Alligator sinensis</name>
    <name type="common">Chinese alligator</name>
    <dbReference type="NCBI Taxonomy" id="38654"/>
    <lineage>
        <taxon>Eukaryota</taxon>
        <taxon>Metazoa</taxon>
        <taxon>Chordata</taxon>
        <taxon>Craniata</taxon>
        <taxon>Vertebrata</taxon>
        <taxon>Euteleostomi</taxon>
        <taxon>Archelosauria</taxon>
        <taxon>Archosauria</taxon>
        <taxon>Crocodylia</taxon>
        <taxon>Alligatoridae</taxon>
        <taxon>Alligatorinae</taxon>
        <taxon>Alligator</taxon>
    </lineage>
</organism>
<accession>A0A1U8DK34</accession>
<dbReference type="FunFam" id="3.10.100.10:FF:000023">
    <property type="entry name" value="Macrophage mannose receptor 1"/>
    <property type="match status" value="1"/>
</dbReference>
<evidence type="ECO:0000256" key="15">
    <source>
        <dbReference type="ARBA" id="ARBA00023180"/>
    </source>
</evidence>
<evidence type="ECO:0000256" key="11">
    <source>
        <dbReference type="ARBA" id="ARBA00022989"/>
    </source>
</evidence>
<dbReference type="InterPro" id="IPR018378">
    <property type="entry name" value="C-type_lectin_CS"/>
</dbReference>
<protein>
    <recommendedName>
        <fullName evidence="16">Macrophage mannose receptor 1</fullName>
    </recommendedName>
</protein>
<keyword evidence="6 19" id="KW-0732">Signal</keyword>
<dbReference type="FunFam" id="3.10.100.10:FF:000030">
    <property type="entry name" value="Mannose receptor C-type 1"/>
    <property type="match status" value="1"/>
</dbReference>
<dbReference type="InterPro" id="IPR001304">
    <property type="entry name" value="C-type_lectin-like"/>
</dbReference>
<feature type="domain" description="Fibronectin type-II" evidence="21">
    <location>
        <begin position="166"/>
        <end position="214"/>
    </location>
</feature>
<dbReference type="PANTHER" id="PTHR22803">
    <property type="entry name" value="MANNOSE, PHOSPHOLIPASE, LECTIN RECEPTOR RELATED"/>
    <property type="match status" value="1"/>
</dbReference>
<proteinExistence type="predicted"/>
<dbReference type="InterPro" id="IPR000562">
    <property type="entry name" value="FN_type2_dom"/>
</dbReference>
<evidence type="ECO:0000256" key="12">
    <source>
        <dbReference type="ARBA" id="ARBA00023136"/>
    </source>
</evidence>
<keyword evidence="11 18" id="KW-1133">Transmembrane helix</keyword>
<feature type="signal peptide" evidence="19">
    <location>
        <begin position="1"/>
        <end position="18"/>
    </location>
</feature>
<keyword evidence="13 17" id="KW-1015">Disulfide bond</keyword>
<dbReference type="InParanoid" id="A0A1U8DK34"/>
<evidence type="ECO:0000256" key="19">
    <source>
        <dbReference type="SAM" id="SignalP"/>
    </source>
</evidence>
<evidence type="ECO:0000256" key="13">
    <source>
        <dbReference type="ARBA" id="ARBA00023157"/>
    </source>
</evidence>
<dbReference type="InterPro" id="IPR016186">
    <property type="entry name" value="C-type_lectin-like/link_sf"/>
</dbReference>
<evidence type="ECO:0000256" key="2">
    <source>
        <dbReference type="ARBA" id="ARBA00004530"/>
    </source>
</evidence>
<dbReference type="PRINTS" id="PR01504">
    <property type="entry name" value="PNCREATITSAP"/>
</dbReference>
<keyword evidence="22" id="KW-1185">Reference proteome</keyword>